<dbReference type="Pfam" id="PF20791">
    <property type="entry name" value="Acyl-ACP_TE_C"/>
    <property type="match status" value="1"/>
</dbReference>
<dbReference type="InterPro" id="IPR002864">
    <property type="entry name" value="Acyl-ACP_thioesterase_NHD"/>
</dbReference>
<organism evidence="3 4">
    <name type="scientific">Agathobaculum butyriciproducens</name>
    <dbReference type="NCBI Taxonomy" id="1628085"/>
    <lineage>
        <taxon>Bacteria</taxon>
        <taxon>Bacillati</taxon>
        <taxon>Bacillota</taxon>
        <taxon>Clostridia</taxon>
        <taxon>Eubacteriales</taxon>
        <taxon>Butyricicoccaceae</taxon>
        <taxon>Agathobaculum</taxon>
    </lineage>
</organism>
<gene>
    <name evidence="3" type="ORF">LKD22_03145</name>
</gene>
<dbReference type="PANTHER" id="PTHR31793">
    <property type="entry name" value="4-HYDROXYBENZOYL-COA THIOESTERASE FAMILY MEMBER"/>
    <property type="match status" value="1"/>
</dbReference>
<accession>A0AAW4VTH9</accession>
<evidence type="ECO:0000259" key="1">
    <source>
        <dbReference type="Pfam" id="PF01643"/>
    </source>
</evidence>
<comment type="caution">
    <text evidence="3">The sequence shown here is derived from an EMBL/GenBank/DDBJ whole genome shotgun (WGS) entry which is preliminary data.</text>
</comment>
<name>A0AAW4VTH9_9FIRM</name>
<sequence length="246" mass="27876">MVDLLTREYEVNYSHIDNRGIAKPSFLWNIMQDAATVHAEALHIGPLDLRIVWVLSRMKARLTRPLLPYERLRCETWCPGIKGASWYRSFSFFVDNKPVGDAQSMWVTLDPETHRIVRPSAFPEAEQYLHTSRGELFAPLPKLSCDNVRLHHVHEVRYSDLDVNNHVNNVRAVELISDALDLYKQPGFVSELQVNYTAETACGESLSLLTGTADSARYIRGEADGRTRFEALATLSPLPDPKEGLV</sequence>
<reference evidence="3 4" key="1">
    <citation type="submission" date="2021-10" db="EMBL/GenBank/DDBJ databases">
        <title>Anaerobic single-cell dispensing facilitates the cultivation of human gut bacteria.</title>
        <authorList>
            <person name="Afrizal A."/>
        </authorList>
    </citation>
    <scope>NUCLEOTIDE SEQUENCE [LARGE SCALE GENOMIC DNA]</scope>
    <source>
        <strain evidence="3 4">CLA-AA-H270</strain>
    </source>
</reference>
<feature type="domain" description="Acyl-ACP thioesterase-like C-terminal" evidence="2">
    <location>
        <begin position="151"/>
        <end position="214"/>
    </location>
</feature>
<dbReference type="CDD" id="cd00586">
    <property type="entry name" value="4HBT"/>
    <property type="match status" value="1"/>
</dbReference>
<feature type="domain" description="Acyl-ACP thioesterase N-terminal hotdog" evidence="1">
    <location>
        <begin position="6"/>
        <end position="118"/>
    </location>
</feature>
<dbReference type="SUPFAM" id="SSF54637">
    <property type="entry name" value="Thioesterase/thiol ester dehydrase-isomerase"/>
    <property type="match status" value="2"/>
</dbReference>
<dbReference type="EMBL" id="JAJEPX010000005">
    <property type="protein sequence ID" value="MCC2176135.1"/>
    <property type="molecule type" value="Genomic_DNA"/>
</dbReference>
<protein>
    <recommendedName>
        <fullName evidence="5">Acyl-ACP thioesterase</fullName>
    </recommendedName>
</protein>
<dbReference type="InterPro" id="IPR029069">
    <property type="entry name" value="HotDog_dom_sf"/>
</dbReference>
<dbReference type="RefSeq" id="WP_118729123.1">
    <property type="nucleotide sequence ID" value="NZ_DBEZDI010000041.1"/>
</dbReference>
<dbReference type="GO" id="GO:0006633">
    <property type="term" value="P:fatty acid biosynthetic process"/>
    <property type="evidence" value="ECO:0007669"/>
    <property type="project" value="InterPro"/>
</dbReference>
<dbReference type="Gene3D" id="3.10.129.10">
    <property type="entry name" value="Hotdog Thioesterase"/>
    <property type="match status" value="1"/>
</dbReference>
<dbReference type="GeneID" id="98660969"/>
<evidence type="ECO:0000313" key="3">
    <source>
        <dbReference type="EMBL" id="MCC2176135.1"/>
    </source>
</evidence>
<dbReference type="Pfam" id="PF01643">
    <property type="entry name" value="Acyl-ACP_TE"/>
    <property type="match status" value="1"/>
</dbReference>
<dbReference type="PANTHER" id="PTHR31793:SF24">
    <property type="entry name" value="LONG-CHAIN ACYL-COA THIOESTERASE FADM"/>
    <property type="match status" value="1"/>
</dbReference>
<keyword evidence="4" id="KW-1185">Reference proteome</keyword>
<dbReference type="Proteomes" id="UP001298753">
    <property type="component" value="Unassembled WGS sequence"/>
</dbReference>
<dbReference type="InterPro" id="IPR049427">
    <property type="entry name" value="Acyl-ACP_TE_C"/>
</dbReference>
<dbReference type="GO" id="GO:0047617">
    <property type="term" value="F:fatty acyl-CoA hydrolase activity"/>
    <property type="evidence" value="ECO:0007669"/>
    <property type="project" value="TreeGrafter"/>
</dbReference>
<evidence type="ECO:0000259" key="2">
    <source>
        <dbReference type="Pfam" id="PF20791"/>
    </source>
</evidence>
<dbReference type="InterPro" id="IPR050563">
    <property type="entry name" value="4-hydroxybenzoyl-CoA_TE"/>
</dbReference>
<dbReference type="AlphaFoldDB" id="A0AAW4VTH9"/>
<proteinExistence type="predicted"/>
<evidence type="ECO:0000313" key="4">
    <source>
        <dbReference type="Proteomes" id="UP001298753"/>
    </source>
</evidence>
<evidence type="ECO:0008006" key="5">
    <source>
        <dbReference type="Google" id="ProtNLM"/>
    </source>
</evidence>